<evidence type="ECO:0000256" key="6">
    <source>
        <dbReference type="ARBA" id="ARBA00022989"/>
    </source>
</evidence>
<dbReference type="AlphaFoldDB" id="A0A927CZR5"/>
<evidence type="ECO:0000313" key="11">
    <source>
        <dbReference type="EMBL" id="MBD3662405.1"/>
    </source>
</evidence>
<keyword evidence="12" id="KW-1185">Reference proteome</keyword>
<evidence type="ECO:0000256" key="7">
    <source>
        <dbReference type="ARBA" id="ARBA00023136"/>
    </source>
</evidence>
<dbReference type="InterPro" id="IPR003362">
    <property type="entry name" value="Bact_transf"/>
</dbReference>
<feature type="domain" description="Bacterial sugar transferase" evidence="10">
    <location>
        <begin position="26"/>
        <end position="215"/>
    </location>
</feature>
<dbReference type="Pfam" id="PF02397">
    <property type="entry name" value="Bac_transf"/>
    <property type="match status" value="1"/>
</dbReference>
<comment type="caution">
    <text evidence="11">The sequence shown here is derived from an EMBL/GenBank/DDBJ whole genome shotgun (WGS) entry which is preliminary data.</text>
</comment>
<dbReference type="Proteomes" id="UP000635142">
    <property type="component" value="Unassembled WGS sequence"/>
</dbReference>
<dbReference type="GO" id="GO:0016780">
    <property type="term" value="F:phosphotransferase activity, for other substituted phosphate groups"/>
    <property type="evidence" value="ECO:0007669"/>
    <property type="project" value="TreeGrafter"/>
</dbReference>
<keyword evidence="3" id="KW-1003">Cell membrane</keyword>
<evidence type="ECO:0000256" key="4">
    <source>
        <dbReference type="ARBA" id="ARBA00022679"/>
    </source>
</evidence>
<dbReference type="PANTHER" id="PTHR30576:SF4">
    <property type="entry name" value="UNDECAPRENYL-PHOSPHATE GALACTOSE PHOSPHOTRANSFERASE"/>
    <property type="match status" value="1"/>
</dbReference>
<evidence type="ECO:0000256" key="2">
    <source>
        <dbReference type="ARBA" id="ARBA00006464"/>
    </source>
</evidence>
<reference evidence="11" key="1">
    <citation type="submission" date="2020-08" db="EMBL/GenBank/DDBJ databases">
        <title>Sulfitobacter aestuariivivens sp. nov., isolated from a tidal flat.</title>
        <authorList>
            <person name="Park S."/>
            <person name="Yoon J.-H."/>
        </authorList>
    </citation>
    <scope>NUCLEOTIDE SEQUENCE</scope>
    <source>
        <strain evidence="11">TSTF-M16</strain>
    </source>
</reference>
<evidence type="ECO:0000256" key="1">
    <source>
        <dbReference type="ARBA" id="ARBA00004236"/>
    </source>
</evidence>
<keyword evidence="6 9" id="KW-1133">Transmembrane helix</keyword>
<gene>
    <name evidence="11" type="ORF">H9Q16_00565</name>
</gene>
<comment type="subcellular location">
    <subcellularLocation>
        <location evidence="1">Cell membrane</location>
    </subcellularLocation>
</comment>
<comment type="similarity">
    <text evidence="2">Belongs to the bacterial sugar transferase family.</text>
</comment>
<sequence length="220" mass="24915">MAPSVWDDDDLAPRRIGNQFYRVFVKRAFDILLVLASAPFVLPVIALCALALWIEGGRPFYTQQRIGRRGDRFSILKLRTMVRDADSVLKDILDRDPAKRREWDALQKLKADPRVTRVGQVLRVTSLDELPQLWNVLKGDMSLVGPRPMMPEQAPLYGDMAAYEALRPGITGLWQVSARNGNRFSHRNTVDATYEITLSFGADLRIVFRTIGVVLRGTGY</sequence>
<accession>A0A927CZR5</accession>
<dbReference type="GO" id="GO:0005886">
    <property type="term" value="C:plasma membrane"/>
    <property type="evidence" value="ECO:0007669"/>
    <property type="project" value="UniProtKB-SubCell"/>
</dbReference>
<dbReference type="PANTHER" id="PTHR30576">
    <property type="entry name" value="COLANIC BIOSYNTHESIS UDP-GLUCOSE LIPID CARRIER TRANSFERASE"/>
    <property type="match status" value="1"/>
</dbReference>
<evidence type="ECO:0000259" key="10">
    <source>
        <dbReference type="Pfam" id="PF02397"/>
    </source>
</evidence>
<name>A0A927CZR5_9RHOB</name>
<evidence type="ECO:0000256" key="3">
    <source>
        <dbReference type="ARBA" id="ARBA00022475"/>
    </source>
</evidence>
<dbReference type="EMBL" id="JACTAG010000001">
    <property type="protein sequence ID" value="MBD3662405.1"/>
    <property type="molecule type" value="Genomic_DNA"/>
</dbReference>
<keyword evidence="8" id="KW-0270">Exopolysaccharide synthesis</keyword>
<organism evidence="11 12">
    <name type="scientific">Sulfitobacter aestuariivivens</name>
    <dbReference type="NCBI Taxonomy" id="2766981"/>
    <lineage>
        <taxon>Bacteria</taxon>
        <taxon>Pseudomonadati</taxon>
        <taxon>Pseudomonadota</taxon>
        <taxon>Alphaproteobacteria</taxon>
        <taxon>Rhodobacterales</taxon>
        <taxon>Roseobacteraceae</taxon>
        <taxon>Sulfitobacter</taxon>
    </lineage>
</organism>
<keyword evidence="4 11" id="KW-0808">Transferase</keyword>
<evidence type="ECO:0000313" key="12">
    <source>
        <dbReference type="Proteomes" id="UP000635142"/>
    </source>
</evidence>
<protein>
    <submittedName>
        <fullName evidence="11">Sugar transferase</fullName>
    </submittedName>
</protein>
<keyword evidence="7 9" id="KW-0472">Membrane</keyword>
<proteinExistence type="inferred from homology"/>
<dbReference type="GO" id="GO:0000271">
    <property type="term" value="P:polysaccharide biosynthetic process"/>
    <property type="evidence" value="ECO:0007669"/>
    <property type="project" value="UniProtKB-KW"/>
</dbReference>
<evidence type="ECO:0000256" key="5">
    <source>
        <dbReference type="ARBA" id="ARBA00022692"/>
    </source>
</evidence>
<keyword evidence="5 9" id="KW-0812">Transmembrane</keyword>
<evidence type="ECO:0000256" key="8">
    <source>
        <dbReference type="ARBA" id="ARBA00023169"/>
    </source>
</evidence>
<feature type="transmembrane region" description="Helical" evidence="9">
    <location>
        <begin position="31"/>
        <end position="54"/>
    </location>
</feature>
<evidence type="ECO:0000256" key="9">
    <source>
        <dbReference type="SAM" id="Phobius"/>
    </source>
</evidence>